<accession>A0A9P5U662</accession>
<comment type="caution">
    <text evidence="1">The sequence shown here is derived from an EMBL/GenBank/DDBJ whole genome shotgun (WGS) entry which is preliminary data.</text>
</comment>
<dbReference type="EMBL" id="JADNRY010000073">
    <property type="protein sequence ID" value="KAF9067457.1"/>
    <property type="molecule type" value="Genomic_DNA"/>
</dbReference>
<dbReference type="AlphaFoldDB" id="A0A9P5U662"/>
<keyword evidence="2" id="KW-1185">Reference proteome</keyword>
<sequence>MKINGEITKSQVKFTNYPVTADAKFYFTFTGPMCGKGRCVARGMDFEKPTENAVVLGSTGQTLYKQGTPPGEFKPVYKVTYSPGGSTKFLPEQLQPVDKDVLALIQKARDKLNIKAEVKFEEVQFTNYPPSVTEGELSFTFTGPMCGKQGGVCKARAKDLKAGTEDAIIEGAKGNVLFKSGTPPEAKSGAMVKQI</sequence>
<protein>
    <submittedName>
        <fullName evidence="1">Uncharacterized protein</fullName>
    </submittedName>
</protein>
<reference evidence="1" key="1">
    <citation type="submission" date="2020-11" db="EMBL/GenBank/DDBJ databases">
        <authorList>
            <consortium name="DOE Joint Genome Institute"/>
            <person name="Ahrendt S."/>
            <person name="Riley R."/>
            <person name="Andreopoulos W."/>
            <person name="Labutti K."/>
            <person name="Pangilinan J."/>
            <person name="Ruiz-Duenas F.J."/>
            <person name="Barrasa J.M."/>
            <person name="Sanchez-Garcia M."/>
            <person name="Camarero S."/>
            <person name="Miyauchi S."/>
            <person name="Serrano A."/>
            <person name="Linde D."/>
            <person name="Babiker R."/>
            <person name="Drula E."/>
            <person name="Ayuso-Fernandez I."/>
            <person name="Pacheco R."/>
            <person name="Padilla G."/>
            <person name="Ferreira P."/>
            <person name="Barriuso J."/>
            <person name="Kellner H."/>
            <person name="Castanera R."/>
            <person name="Alfaro M."/>
            <person name="Ramirez L."/>
            <person name="Pisabarro A.G."/>
            <person name="Kuo A."/>
            <person name="Tritt A."/>
            <person name="Lipzen A."/>
            <person name="He G."/>
            <person name="Yan M."/>
            <person name="Ng V."/>
            <person name="Cullen D."/>
            <person name="Martin F."/>
            <person name="Rosso M.-N."/>
            <person name="Henrissat B."/>
            <person name="Hibbett D."/>
            <person name="Martinez A.T."/>
            <person name="Grigoriev I.V."/>
        </authorList>
    </citation>
    <scope>NUCLEOTIDE SEQUENCE</scope>
    <source>
        <strain evidence="1">AH 40177</strain>
    </source>
</reference>
<proteinExistence type="predicted"/>
<gene>
    <name evidence="1" type="ORF">BDP27DRAFT_1328859</name>
</gene>
<evidence type="ECO:0000313" key="2">
    <source>
        <dbReference type="Proteomes" id="UP000772434"/>
    </source>
</evidence>
<name>A0A9P5U662_9AGAR</name>
<organism evidence="1 2">
    <name type="scientific">Rhodocollybia butyracea</name>
    <dbReference type="NCBI Taxonomy" id="206335"/>
    <lineage>
        <taxon>Eukaryota</taxon>
        <taxon>Fungi</taxon>
        <taxon>Dikarya</taxon>
        <taxon>Basidiomycota</taxon>
        <taxon>Agaricomycotina</taxon>
        <taxon>Agaricomycetes</taxon>
        <taxon>Agaricomycetidae</taxon>
        <taxon>Agaricales</taxon>
        <taxon>Marasmiineae</taxon>
        <taxon>Omphalotaceae</taxon>
        <taxon>Rhodocollybia</taxon>
    </lineage>
</organism>
<evidence type="ECO:0000313" key="1">
    <source>
        <dbReference type="EMBL" id="KAF9067457.1"/>
    </source>
</evidence>
<dbReference type="Proteomes" id="UP000772434">
    <property type="component" value="Unassembled WGS sequence"/>
</dbReference>